<feature type="compositionally biased region" description="Low complexity" evidence="1">
    <location>
        <begin position="630"/>
        <end position="641"/>
    </location>
</feature>
<feature type="compositionally biased region" description="Low complexity" evidence="1">
    <location>
        <begin position="138"/>
        <end position="160"/>
    </location>
</feature>
<dbReference type="Proteomes" id="UP001189429">
    <property type="component" value="Unassembled WGS sequence"/>
</dbReference>
<dbReference type="PANTHER" id="PTHR36721">
    <property type="entry name" value="PROLINE-RICH FAMILY PROTEIN"/>
    <property type="match status" value="1"/>
</dbReference>
<proteinExistence type="predicted"/>
<evidence type="ECO:0000256" key="1">
    <source>
        <dbReference type="SAM" id="MobiDB-lite"/>
    </source>
</evidence>
<comment type="caution">
    <text evidence="2">The sequence shown here is derived from an EMBL/GenBank/DDBJ whole genome shotgun (WGS) entry which is preliminary data.</text>
</comment>
<evidence type="ECO:0000313" key="3">
    <source>
        <dbReference type="Proteomes" id="UP001189429"/>
    </source>
</evidence>
<dbReference type="PANTHER" id="PTHR36721:SF1">
    <property type="entry name" value="OS04G0446401 PROTEIN"/>
    <property type="match status" value="1"/>
</dbReference>
<feature type="compositionally biased region" description="Basic and acidic residues" evidence="1">
    <location>
        <begin position="788"/>
        <end position="808"/>
    </location>
</feature>
<dbReference type="EMBL" id="CAUYUJ010017726">
    <property type="protein sequence ID" value="CAK0877299.1"/>
    <property type="molecule type" value="Genomic_DNA"/>
</dbReference>
<feature type="compositionally biased region" description="Low complexity" evidence="1">
    <location>
        <begin position="452"/>
        <end position="465"/>
    </location>
</feature>
<feature type="region of interest" description="Disordered" evidence="1">
    <location>
        <begin position="40"/>
        <end position="175"/>
    </location>
</feature>
<feature type="compositionally biased region" description="Polar residues" evidence="1">
    <location>
        <begin position="373"/>
        <end position="383"/>
    </location>
</feature>
<accession>A0ABN9VUQ7</accession>
<feature type="region of interest" description="Disordered" evidence="1">
    <location>
        <begin position="573"/>
        <end position="594"/>
    </location>
</feature>
<protein>
    <submittedName>
        <fullName evidence="2">Uncharacterized protein</fullName>
    </submittedName>
</protein>
<feature type="region of interest" description="Disordered" evidence="1">
    <location>
        <begin position="616"/>
        <end position="641"/>
    </location>
</feature>
<feature type="region of interest" description="Disordered" evidence="1">
    <location>
        <begin position="373"/>
        <end position="560"/>
    </location>
</feature>
<reference evidence="2" key="1">
    <citation type="submission" date="2023-10" db="EMBL/GenBank/DDBJ databases">
        <authorList>
            <person name="Chen Y."/>
            <person name="Shah S."/>
            <person name="Dougan E. K."/>
            <person name="Thang M."/>
            <person name="Chan C."/>
        </authorList>
    </citation>
    <scope>NUCLEOTIDE SEQUENCE [LARGE SCALE GENOMIC DNA]</scope>
</reference>
<feature type="compositionally biased region" description="Pro residues" evidence="1">
    <location>
        <begin position="68"/>
        <end position="105"/>
    </location>
</feature>
<feature type="compositionally biased region" description="Basic residues" evidence="1">
    <location>
        <begin position="737"/>
        <end position="748"/>
    </location>
</feature>
<feature type="compositionally biased region" description="Low complexity" evidence="1">
    <location>
        <begin position="40"/>
        <end position="58"/>
    </location>
</feature>
<gene>
    <name evidence="2" type="ORF">PCOR1329_LOCUS61406</name>
</gene>
<keyword evidence="3" id="KW-1185">Reference proteome</keyword>
<sequence length="909" mass="91911">MRGAGGAPGCSCEGQTTIGDQAPPSWSAAAVVVTSAAAAEGAGTATGEPGDGAETTTAVGCSCDTPTPSAPPMLSPTPSPNPSPTPSPPPSPTPLPTPSPIPSPTHSPTRSPTPSATPSPTPSPTPPPTPPPTPSPTVSPTTSPTLVGTTTGKPGAGTSPTPSPTPSPPTVSGSLTVSGIDYTSLVNDPAILADFEDAVKQGIAQEAGSGVNANDVDLTLSEGSVIVDFIVRVLSDAGRDVVASTLASSTLADTVVSLLTENGVAAVASAGNITAVLTGINGAAVVQATSTLSSQAPVGPGAAPPEAASSGGISDGLIAVLVVCGVLCLCGGVVSAVALAHRSGYAEVKCLSALHHRYRHFCRERKVASSATRQQTVASSVTLQRKRPQRPQSPRAAKSAGPGQGPGGEMQLTESFDGEAQSGSTKGAVSFLEARAEPAQSANEVDSGSDGTGALRRGSLRAGRLPSPPRAVSDADSILLEVGSSSSPARRGGGSPDAMRALPLGSQRSSPWAGSTASDALLEAGSSGSRGGRLGGSPGAWRATPHGSQTRSPRAGSSAGDAMVEVGLGGGLARRGGSAGPWQTPPLGTQPRSPRAGLHGGALAVEGGPMQQGLLGRGRGAGHHEGLAQGGEASSSGLSGAASRGALDLEARLGEGVERAEDLVERTRMLQEHFEEAHASMASINELCEEADAFILRSQINQNRSAKRLHDLTMRASSRSLGQDADHVVDEFGGARTRRRRTSWHHAHHAGDELSELDAEPARRRRGSPCSLGHDGGRAVGELSEIVEAPRRRESSPSPRPDAHRAVDETGEPPPRQRRRAPPRRLGAEPCCETGGGAHRAPPEPLPIRLRVSLSHPIIHVVQLGVDVDAAGAVEMSCDADRHCGDGTELARIAGQLAILRLHRTAPGL</sequence>
<organism evidence="2 3">
    <name type="scientific">Prorocentrum cordatum</name>
    <dbReference type="NCBI Taxonomy" id="2364126"/>
    <lineage>
        <taxon>Eukaryota</taxon>
        <taxon>Sar</taxon>
        <taxon>Alveolata</taxon>
        <taxon>Dinophyceae</taxon>
        <taxon>Prorocentrales</taxon>
        <taxon>Prorocentraceae</taxon>
        <taxon>Prorocentrum</taxon>
    </lineage>
</organism>
<feature type="region of interest" description="Disordered" evidence="1">
    <location>
        <begin position="737"/>
        <end position="844"/>
    </location>
</feature>
<feature type="region of interest" description="Disordered" evidence="1">
    <location>
        <begin position="1"/>
        <end position="26"/>
    </location>
</feature>
<feature type="compositionally biased region" description="Pro residues" evidence="1">
    <location>
        <begin position="115"/>
        <end position="137"/>
    </location>
</feature>
<feature type="compositionally biased region" description="Polar residues" evidence="1">
    <location>
        <begin position="506"/>
        <end position="518"/>
    </location>
</feature>
<feature type="compositionally biased region" description="Gly residues" evidence="1">
    <location>
        <begin position="528"/>
        <end position="538"/>
    </location>
</feature>
<name>A0ABN9VUQ7_9DINO</name>
<evidence type="ECO:0000313" key="2">
    <source>
        <dbReference type="EMBL" id="CAK0877299.1"/>
    </source>
</evidence>